<dbReference type="InterPro" id="IPR012873">
    <property type="entry name" value="DUF1672"/>
</dbReference>
<keyword evidence="2" id="KW-1185">Reference proteome</keyword>
<sequence>TYKTEVKVHNVVGSQDAATVFVESVGEPHFYTYAVVPIDIQKKEVKLDNVFTQEGQVEHAIMSGLYHQIYINEFDRLDSYFIDLESKGEVVGKTKESLENVGGIGYMTPYYYITVSSYDVALKKMYQSYIDNPNISVAELRNTFEENEFSTKYLKITIHLFMRDKYKQPSTELLSEVAQDIESLDSIPKGSYSVYLHDNFIDKITDTATKENTIKRAHPNYIIRE</sequence>
<dbReference type="EMBL" id="JAUSUD010000042">
    <property type="protein sequence ID" value="MDQ0233473.1"/>
    <property type="molecule type" value="Genomic_DNA"/>
</dbReference>
<gene>
    <name evidence="1" type="ORF">J2S19_004820</name>
</gene>
<dbReference type="Pfam" id="PF07901">
    <property type="entry name" value="DUF1672"/>
    <property type="match status" value="1"/>
</dbReference>
<dbReference type="RefSeq" id="WP_307346864.1">
    <property type="nucleotide sequence ID" value="NZ_JAUSUD010000042.1"/>
</dbReference>
<dbReference type="Proteomes" id="UP001234495">
    <property type="component" value="Unassembled WGS sequence"/>
</dbReference>
<protein>
    <submittedName>
        <fullName evidence="1">Uncharacterized protein</fullName>
    </submittedName>
</protein>
<organism evidence="1 2">
    <name type="scientific">Metabacillus malikii</name>
    <dbReference type="NCBI Taxonomy" id="1504265"/>
    <lineage>
        <taxon>Bacteria</taxon>
        <taxon>Bacillati</taxon>
        <taxon>Bacillota</taxon>
        <taxon>Bacilli</taxon>
        <taxon>Bacillales</taxon>
        <taxon>Bacillaceae</taxon>
        <taxon>Metabacillus</taxon>
    </lineage>
</organism>
<accession>A0ABT9ZMG0</accession>
<feature type="non-terminal residue" evidence="1">
    <location>
        <position position="1"/>
    </location>
</feature>
<name>A0ABT9ZMG0_9BACI</name>
<comment type="caution">
    <text evidence="1">The sequence shown here is derived from an EMBL/GenBank/DDBJ whole genome shotgun (WGS) entry which is preliminary data.</text>
</comment>
<evidence type="ECO:0000313" key="2">
    <source>
        <dbReference type="Proteomes" id="UP001234495"/>
    </source>
</evidence>
<reference evidence="1 2" key="1">
    <citation type="submission" date="2023-07" db="EMBL/GenBank/DDBJ databases">
        <title>Genomic Encyclopedia of Type Strains, Phase IV (KMG-IV): sequencing the most valuable type-strain genomes for metagenomic binning, comparative biology and taxonomic classification.</title>
        <authorList>
            <person name="Goeker M."/>
        </authorList>
    </citation>
    <scope>NUCLEOTIDE SEQUENCE [LARGE SCALE GENOMIC DNA]</scope>
    <source>
        <strain evidence="1 2">DSM 29005</strain>
    </source>
</reference>
<proteinExistence type="predicted"/>
<evidence type="ECO:0000313" key="1">
    <source>
        <dbReference type="EMBL" id="MDQ0233473.1"/>
    </source>
</evidence>